<dbReference type="RefSeq" id="WP_054183708.1">
    <property type="nucleotide sequence ID" value="NZ_JACIIJ010000002.1"/>
</dbReference>
<evidence type="ECO:0000313" key="10">
    <source>
        <dbReference type="Proteomes" id="UP000517187"/>
    </source>
</evidence>
<name>A0A7W9ZP73_RHILE</name>
<dbReference type="PANTHER" id="PTHR30033">
    <property type="entry name" value="FLAGELLAR HOOK-ASSOCIATED PROTEIN 1"/>
    <property type="match status" value="1"/>
</dbReference>
<keyword evidence="6" id="KW-0975">Bacterial flagellum</keyword>
<dbReference type="GO" id="GO:0009424">
    <property type="term" value="C:bacterial-type flagellum hook"/>
    <property type="evidence" value="ECO:0007669"/>
    <property type="project" value="InterPro"/>
</dbReference>
<evidence type="ECO:0000259" key="8">
    <source>
        <dbReference type="Pfam" id="PF22638"/>
    </source>
</evidence>
<dbReference type="AlphaFoldDB" id="A0A7W9ZP73"/>
<evidence type="ECO:0000256" key="3">
    <source>
        <dbReference type="ARBA" id="ARBA00009677"/>
    </source>
</evidence>
<evidence type="ECO:0000256" key="1">
    <source>
        <dbReference type="ARBA" id="ARBA00004365"/>
    </source>
</evidence>
<protein>
    <recommendedName>
        <fullName evidence="4">Flagellar hook-associated protein 1</fullName>
    </recommendedName>
</protein>
<evidence type="ECO:0000313" key="9">
    <source>
        <dbReference type="EMBL" id="MBB6220295.1"/>
    </source>
</evidence>
<feature type="domain" description="Flagellar basal-body/hook protein C-terminal" evidence="7">
    <location>
        <begin position="452"/>
        <end position="492"/>
    </location>
</feature>
<dbReference type="SUPFAM" id="SSF64518">
    <property type="entry name" value="Phase 1 flagellin"/>
    <property type="match status" value="1"/>
</dbReference>
<dbReference type="GO" id="GO:0005576">
    <property type="term" value="C:extracellular region"/>
    <property type="evidence" value="ECO:0007669"/>
    <property type="project" value="UniProtKB-SubCell"/>
</dbReference>
<sequence>MSLTSALNTAQGIFNNTGTQSSVVSNNISNAGNKDYVRRQAMLTTSLNGAQVVKIDRAQEDALLRQYLKSSSQDSAQQTLLSGLEDLKSIMGGNDYETSPSTYLGVFQQKLQAFRTTPGSTVAAQGAITAAQDVANSLNNASTSVQDVRASADKQISTAVDTLNTLLSQFETANNAVKTATATGADASSALDEREKALKQISQIVGVSATTRDNNDMVLSTSDGTILFETIPRTVTFQAKDAYNATITGNSVYIDGVALPRGSGSTATGQGSLQSLLQVRDEIAPNFQKQLDEIARGLVSLFKEQSTSGTPAYVTGLFTWSGDTVEAGSTAVAGMASTITVSSTVITSQGGDPMRLRDGGVNADGVVNNTTHLSGYTTDLDSLYNALGSDMDFDPATGTTVGFDTTTGIDSNVSIMEYATNSLGWLEQYRSNATTAAENTSAALSRSDEAYSNETGVNLDEELTLLLDIEQSYKAATKILNAVDEMLKSLLDIAS</sequence>
<dbReference type="Pfam" id="PF22638">
    <property type="entry name" value="FlgK_D1"/>
    <property type="match status" value="1"/>
</dbReference>
<dbReference type="InterPro" id="IPR002371">
    <property type="entry name" value="FlgK"/>
</dbReference>
<dbReference type="GO" id="GO:0005198">
    <property type="term" value="F:structural molecule activity"/>
    <property type="evidence" value="ECO:0007669"/>
    <property type="project" value="InterPro"/>
</dbReference>
<keyword evidence="5" id="KW-0964">Secreted</keyword>
<feature type="domain" description="Flagellar hook-associated protein FlgK helical" evidence="8">
    <location>
        <begin position="96"/>
        <end position="310"/>
    </location>
</feature>
<dbReference type="Proteomes" id="UP000517187">
    <property type="component" value="Unassembled WGS sequence"/>
</dbReference>
<evidence type="ECO:0000256" key="5">
    <source>
        <dbReference type="ARBA" id="ARBA00022525"/>
    </source>
</evidence>
<comment type="caution">
    <text evidence="9">The sequence shown here is derived from an EMBL/GenBank/DDBJ whole genome shotgun (WGS) entry which is preliminary data.</text>
</comment>
<comment type="similarity">
    <text evidence="3">Belongs to the flagella basal body rod proteins family.</text>
</comment>
<dbReference type="InterPro" id="IPR010930">
    <property type="entry name" value="Flg_bb/hook_C_dom"/>
</dbReference>
<evidence type="ECO:0000256" key="6">
    <source>
        <dbReference type="ARBA" id="ARBA00023143"/>
    </source>
</evidence>
<keyword evidence="9" id="KW-0969">Cilium</keyword>
<evidence type="ECO:0000259" key="7">
    <source>
        <dbReference type="Pfam" id="PF06429"/>
    </source>
</evidence>
<accession>A0A7W9ZP73</accession>
<evidence type="ECO:0000256" key="2">
    <source>
        <dbReference type="ARBA" id="ARBA00004613"/>
    </source>
</evidence>
<keyword evidence="9" id="KW-0282">Flagellum</keyword>
<gene>
    <name evidence="9" type="ORF">GGE66_001244</name>
</gene>
<keyword evidence="9" id="KW-0966">Cell projection</keyword>
<evidence type="ECO:0000256" key="4">
    <source>
        <dbReference type="ARBA" id="ARBA00016244"/>
    </source>
</evidence>
<organism evidence="9 10">
    <name type="scientific">Rhizobium leguminosarum</name>
    <dbReference type="NCBI Taxonomy" id="384"/>
    <lineage>
        <taxon>Bacteria</taxon>
        <taxon>Pseudomonadati</taxon>
        <taxon>Pseudomonadota</taxon>
        <taxon>Alphaproteobacteria</taxon>
        <taxon>Hyphomicrobiales</taxon>
        <taxon>Rhizobiaceae</taxon>
        <taxon>Rhizobium/Agrobacterium group</taxon>
        <taxon>Rhizobium</taxon>
    </lineage>
</organism>
<dbReference type="GO" id="GO:0044780">
    <property type="term" value="P:bacterial-type flagellum assembly"/>
    <property type="evidence" value="ECO:0007669"/>
    <property type="project" value="InterPro"/>
</dbReference>
<proteinExistence type="inferred from homology"/>
<dbReference type="NCBIfam" id="TIGR02492">
    <property type="entry name" value="flgK_ends"/>
    <property type="match status" value="1"/>
</dbReference>
<reference evidence="9 10" key="1">
    <citation type="submission" date="2020-08" db="EMBL/GenBank/DDBJ databases">
        <title>Genomic Encyclopedia of Type Strains, Phase IV (KMG-V): Genome sequencing to study the core and pangenomes of soil and plant-associated prokaryotes.</title>
        <authorList>
            <person name="Whitman W."/>
        </authorList>
    </citation>
    <scope>NUCLEOTIDE SEQUENCE [LARGE SCALE GENOMIC DNA]</scope>
    <source>
        <strain evidence="9 10">SEMIA 4011</strain>
    </source>
</reference>
<dbReference type="Pfam" id="PF06429">
    <property type="entry name" value="Flg_bbr_C"/>
    <property type="match status" value="1"/>
</dbReference>
<comment type="subcellular location">
    <subcellularLocation>
        <location evidence="1">Bacterial flagellum</location>
    </subcellularLocation>
    <subcellularLocation>
        <location evidence="2">Secreted</location>
    </subcellularLocation>
</comment>
<dbReference type="PANTHER" id="PTHR30033:SF1">
    <property type="entry name" value="FLAGELLAR HOOK-ASSOCIATED PROTEIN 1"/>
    <property type="match status" value="1"/>
</dbReference>
<dbReference type="EMBL" id="JACIIJ010000002">
    <property type="protein sequence ID" value="MBB6220295.1"/>
    <property type="molecule type" value="Genomic_DNA"/>
</dbReference>
<dbReference type="InterPro" id="IPR053927">
    <property type="entry name" value="FlgK_helical"/>
</dbReference>